<proteinExistence type="predicted"/>
<keyword evidence="2" id="KW-1185">Reference proteome</keyword>
<accession>A0ABQ9UJX0</accession>
<dbReference type="Proteomes" id="UP001266305">
    <property type="component" value="Unassembled WGS sequence"/>
</dbReference>
<organism evidence="1 2">
    <name type="scientific">Saguinus oedipus</name>
    <name type="common">Cotton-top tamarin</name>
    <name type="synonym">Oedipomidas oedipus</name>
    <dbReference type="NCBI Taxonomy" id="9490"/>
    <lineage>
        <taxon>Eukaryota</taxon>
        <taxon>Metazoa</taxon>
        <taxon>Chordata</taxon>
        <taxon>Craniata</taxon>
        <taxon>Vertebrata</taxon>
        <taxon>Euteleostomi</taxon>
        <taxon>Mammalia</taxon>
        <taxon>Eutheria</taxon>
        <taxon>Euarchontoglires</taxon>
        <taxon>Primates</taxon>
        <taxon>Haplorrhini</taxon>
        <taxon>Platyrrhini</taxon>
        <taxon>Cebidae</taxon>
        <taxon>Callitrichinae</taxon>
        <taxon>Saguinus</taxon>
    </lineage>
</organism>
<dbReference type="EMBL" id="JASSZA010000012">
    <property type="protein sequence ID" value="KAK2097089.1"/>
    <property type="molecule type" value="Genomic_DNA"/>
</dbReference>
<name>A0ABQ9UJX0_SAGOE</name>
<sequence>MVFAVRNTDRSLFPLRWREKRQPARRERRAPRPGTRADVRSLDHLTFWELQWGRRDGCPGEVWPLGGGGGDGSRSTWELRKAVSAEA</sequence>
<reference evidence="1 2" key="1">
    <citation type="submission" date="2023-05" db="EMBL/GenBank/DDBJ databases">
        <title>B98-5 Cell Line De Novo Hybrid Assembly: An Optical Mapping Approach.</title>
        <authorList>
            <person name="Kananen K."/>
            <person name="Auerbach J.A."/>
            <person name="Kautto E."/>
            <person name="Blachly J.S."/>
        </authorList>
    </citation>
    <scope>NUCLEOTIDE SEQUENCE [LARGE SCALE GENOMIC DNA]</scope>
    <source>
        <strain evidence="1">B95-8</strain>
        <tissue evidence="1">Cell line</tissue>
    </source>
</reference>
<protein>
    <submittedName>
        <fullName evidence="1">Uncharacterized protein</fullName>
    </submittedName>
</protein>
<comment type="caution">
    <text evidence="1">The sequence shown here is derived from an EMBL/GenBank/DDBJ whole genome shotgun (WGS) entry which is preliminary data.</text>
</comment>
<gene>
    <name evidence="1" type="ORF">P7K49_026123</name>
</gene>
<evidence type="ECO:0000313" key="1">
    <source>
        <dbReference type="EMBL" id="KAK2097089.1"/>
    </source>
</evidence>
<feature type="non-terminal residue" evidence="1">
    <location>
        <position position="87"/>
    </location>
</feature>
<evidence type="ECO:0000313" key="2">
    <source>
        <dbReference type="Proteomes" id="UP001266305"/>
    </source>
</evidence>